<protein>
    <recommendedName>
        <fullName evidence="6">Core-binding (CB) domain-containing protein</fullName>
    </recommendedName>
</protein>
<comment type="similarity">
    <text evidence="1">Belongs to the 'phage' integrase family.</text>
</comment>
<dbReference type="Gene3D" id="1.10.150.130">
    <property type="match status" value="1"/>
</dbReference>
<dbReference type="GO" id="GO:0003677">
    <property type="term" value="F:DNA binding"/>
    <property type="evidence" value="ECO:0007669"/>
    <property type="project" value="UniProtKB-UniRule"/>
</dbReference>
<dbReference type="PANTHER" id="PTHR30349:SF41">
    <property type="entry name" value="INTEGRASE_RECOMBINASE PROTEIN MJ0367-RELATED"/>
    <property type="match status" value="1"/>
</dbReference>
<dbReference type="GO" id="GO:0006310">
    <property type="term" value="P:DNA recombination"/>
    <property type="evidence" value="ECO:0007669"/>
    <property type="project" value="UniProtKB-KW"/>
</dbReference>
<dbReference type="InterPro" id="IPR013762">
    <property type="entry name" value="Integrase-like_cat_sf"/>
</dbReference>
<gene>
    <name evidence="7" type="ORF">CBM2607_10540</name>
</gene>
<name>A0A375H564_9BURK</name>
<evidence type="ECO:0000256" key="1">
    <source>
        <dbReference type="ARBA" id="ARBA00008857"/>
    </source>
</evidence>
<dbReference type="EMBL" id="LT984806">
    <property type="protein sequence ID" value="SPD45603.1"/>
    <property type="molecule type" value="Genomic_DNA"/>
</dbReference>
<dbReference type="InterPro" id="IPR050090">
    <property type="entry name" value="Tyrosine_recombinase_XerCD"/>
</dbReference>
<dbReference type="PANTHER" id="PTHR30349">
    <property type="entry name" value="PHAGE INTEGRASE-RELATED"/>
    <property type="match status" value="1"/>
</dbReference>
<dbReference type="InterPro" id="IPR046668">
    <property type="entry name" value="DUF6538"/>
</dbReference>
<accession>A0A375H564</accession>
<evidence type="ECO:0000256" key="2">
    <source>
        <dbReference type="ARBA" id="ARBA00022908"/>
    </source>
</evidence>
<keyword evidence="2" id="KW-0229">DNA integration</keyword>
<evidence type="ECO:0000256" key="3">
    <source>
        <dbReference type="ARBA" id="ARBA00023125"/>
    </source>
</evidence>
<dbReference type="GO" id="GO:0015074">
    <property type="term" value="P:DNA integration"/>
    <property type="evidence" value="ECO:0007669"/>
    <property type="project" value="UniProtKB-KW"/>
</dbReference>
<keyword evidence="4" id="KW-0233">DNA recombination</keyword>
<dbReference type="PROSITE" id="PS51900">
    <property type="entry name" value="CB"/>
    <property type="match status" value="1"/>
</dbReference>
<evidence type="ECO:0000313" key="8">
    <source>
        <dbReference type="Proteomes" id="UP000255168"/>
    </source>
</evidence>
<dbReference type="Proteomes" id="UP000255168">
    <property type="component" value="Chromosome I"/>
</dbReference>
<reference evidence="7 8" key="1">
    <citation type="submission" date="2018-01" db="EMBL/GenBank/DDBJ databases">
        <authorList>
            <person name="Clerissi C."/>
        </authorList>
    </citation>
    <scope>NUCLEOTIDE SEQUENCE [LARGE SCALE GENOMIC DNA]</scope>
    <source>
        <strain evidence="7">Cupriavidus taiwanensis STM 6160</strain>
    </source>
</reference>
<evidence type="ECO:0000256" key="4">
    <source>
        <dbReference type="ARBA" id="ARBA00023172"/>
    </source>
</evidence>
<dbReference type="Gene3D" id="1.10.443.10">
    <property type="entry name" value="Intergrase catalytic core"/>
    <property type="match status" value="1"/>
</dbReference>
<dbReference type="InterPro" id="IPR010998">
    <property type="entry name" value="Integrase_recombinase_N"/>
</dbReference>
<dbReference type="InterPro" id="IPR011010">
    <property type="entry name" value="DNA_brk_join_enz"/>
</dbReference>
<dbReference type="AlphaFoldDB" id="A0A375H564"/>
<evidence type="ECO:0000313" key="7">
    <source>
        <dbReference type="EMBL" id="SPD45603.1"/>
    </source>
</evidence>
<keyword evidence="3 5" id="KW-0238">DNA-binding</keyword>
<evidence type="ECO:0000256" key="5">
    <source>
        <dbReference type="PROSITE-ProRule" id="PRU01248"/>
    </source>
</evidence>
<feature type="domain" description="Core-binding (CB)" evidence="6">
    <location>
        <begin position="134"/>
        <end position="215"/>
    </location>
</feature>
<organism evidence="7 8">
    <name type="scientific">Cupriavidus neocaledonicus</name>
    <dbReference type="NCBI Taxonomy" id="1040979"/>
    <lineage>
        <taxon>Bacteria</taxon>
        <taxon>Pseudomonadati</taxon>
        <taxon>Pseudomonadota</taxon>
        <taxon>Betaproteobacteria</taxon>
        <taxon>Burkholderiales</taxon>
        <taxon>Burkholderiaceae</taxon>
        <taxon>Cupriavidus</taxon>
    </lineage>
</organism>
<sequence>MSNYLQRSRHDTTYLFRRRVPADLIRVLGHTQLYKSLGTTSRREARVLARALAVETDRLFATAREMTKAKPDEGLTIDWTMSIDFDEFQRPRKLNVQAEPHEQEAVNTAIQTALGSLPAPTLGHPALAAPKPATRLADAAAQYFTQHELKPTTLKRYKPVIRRFVEHFGDDHPLEQITQTKFAEFAAAVTADESREVKTRQTDITIAGTFMNWHASRSEHVAKLTAATLKPKRQTPASEDRSEHSLDDMAAIFAAVAASRHKTPEEFWVTVGCALTGCRVEELAQIDTATDLKRHDSGIWYLDLNGRPDPDGITRRSMKRMASWRVVPLHPVLVELGFVRFLQGRAKSPTRRPFDARFTPHAEIVSPDEAKDGSSLIKWSHYISRWGGRRKTELRKSGAISTSDTTYFHSMRHTLTTCLARAGVTEEIRATIEGQSHGGVNGQVYTKLKTDPRRLMTRWCVARNRSRCGFAKL</sequence>
<dbReference type="SUPFAM" id="SSF56349">
    <property type="entry name" value="DNA breaking-rejoining enzymes"/>
    <property type="match status" value="1"/>
</dbReference>
<evidence type="ECO:0000259" key="6">
    <source>
        <dbReference type="PROSITE" id="PS51900"/>
    </source>
</evidence>
<dbReference type="InterPro" id="IPR044068">
    <property type="entry name" value="CB"/>
</dbReference>
<proteinExistence type="inferred from homology"/>
<dbReference type="Pfam" id="PF20172">
    <property type="entry name" value="DUF6538"/>
    <property type="match status" value="1"/>
</dbReference>